<dbReference type="InterPro" id="IPR038670">
    <property type="entry name" value="HslJ-like_sf"/>
</dbReference>
<dbReference type="InterPro" id="IPR005184">
    <property type="entry name" value="DUF306_Meta_HslJ"/>
</dbReference>
<dbReference type="Pfam" id="PF14302">
    <property type="entry name" value="DUF4377"/>
    <property type="match status" value="1"/>
</dbReference>
<name>A0A248LKL2_9NEIS</name>
<proteinExistence type="predicted"/>
<evidence type="ECO:0000313" key="1">
    <source>
        <dbReference type="EMBL" id="ASJ24703.1"/>
    </source>
</evidence>
<evidence type="ECO:0000313" key="2">
    <source>
        <dbReference type="Proteomes" id="UP000197424"/>
    </source>
</evidence>
<dbReference type="RefSeq" id="WP_088860883.1">
    <property type="nucleotide sequence ID" value="NZ_CP022115.1"/>
</dbReference>
<dbReference type="OrthoDB" id="423130at2"/>
<dbReference type="PROSITE" id="PS51257">
    <property type="entry name" value="PROKAR_LIPOPROTEIN"/>
    <property type="match status" value="1"/>
</dbReference>
<accession>A0A248LKL2</accession>
<protein>
    <submittedName>
        <fullName evidence="1">Signal peptide protein</fullName>
    </submittedName>
</protein>
<reference evidence="2" key="1">
    <citation type="submission" date="2017-06" db="EMBL/GenBank/DDBJ databases">
        <title>Whole genome sequence of Laribacter hongkongensis LHGZ1.</title>
        <authorList>
            <person name="Chen D."/>
            <person name="Wu H."/>
            <person name="Chen J."/>
        </authorList>
    </citation>
    <scope>NUCLEOTIDE SEQUENCE [LARGE SCALE GENOMIC DNA]</scope>
    <source>
        <strain evidence="2">LHGZ1</strain>
    </source>
</reference>
<dbReference type="InterPro" id="IPR025485">
    <property type="entry name" value="DUF4377"/>
</dbReference>
<dbReference type="AlphaFoldDB" id="A0A248LKL2"/>
<dbReference type="Pfam" id="PF03724">
    <property type="entry name" value="META"/>
    <property type="match status" value="1"/>
</dbReference>
<dbReference type="Proteomes" id="UP000197424">
    <property type="component" value="Chromosome"/>
</dbReference>
<organism evidence="1 2">
    <name type="scientific">Laribacter hongkongensis</name>
    <dbReference type="NCBI Taxonomy" id="168471"/>
    <lineage>
        <taxon>Bacteria</taxon>
        <taxon>Pseudomonadati</taxon>
        <taxon>Pseudomonadota</taxon>
        <taxon>Betaproteobacteria</taxon>
        <taxon>Neisseriales</taxon>
        <taxon>Aquaspirillaceae</taxon>
        <taxon>Laribacter</taxon>
    </lineage>
</organism>
<sequence>MNRSHFLALCATASLAACASAPSSVEALQGKWVENRPAGNLEPIVLQLQDGQISASAGCNRLFGPARIENGHLVVERLASTMMMCEPQLMQREDSLKQLLQSRPAITLKEGELRLNEQSFSSRPVVTGGKIIFVYVAAERRACSGVGKMDCLQVRTDKNRPWELHYGEIEGFKPEPGIAYRLRIREVPVAQPAADAPDRRWILDQIIESEVVNP</sequence>
<dbReference type="PANTHER" id="PTHR35535">
    <property type="entry name" value="HEAT SHOCK PROTEIN HSLJ"/>
    <property type="match status" value="1"/>
</dbReference>
<dbReference type="PANTHER" id="PTHR35535:SF1">
    <property type="entry name" value="HEAT SHOCK PROTEIN HSLJ"/>
    <property type="match status" value="1"/>
</dbReference>
<dbReference type="EMBL" id="CP022115">
    <property type="protein sequence ID" value="ASJ24703.1"/>
    <property type="molecule type" value="Genomic_DNA"/>
</dbReference>
<dbReference type="Gene3D" id="2.40.128.270">
    <property type="match status" value="1"/>
</dbReference>
<dbReference type="InterPro" id="IPR053147">
    <property type="entry name" value="Hsp_HslJ-like"/>
</dbReference>
<gene>
    <name evidence="1" type="ORF">LHGZ1_1872</name>
</gene>